<keyword evidence="4" id="KW-1185">Reference proteome</keyword>
<comment type="caution">
    <text evidence="3">The sequence shown here is derived from an EMBL/GenBank/DDBJ whole genome shotgun (WGS) entry which is preliminary data.</text>
</comment>
<keyword evidence="2" id="KW-0472">Membrane</keyword>
<feature type="compositionally biased region" description="Basic and acidic residues" evidence="1">
    <location>
        <begin position="1"/>
        <end position="12"/>
    </location>
</feature>
<dbReference type="EMBL" id="JACCBH010000001">
    <property type="protein sequence ID" value="NYD54379.1"/>
    <property type="molecule type" value="Genomic_DNA"/>
</dbReference>
<protein>
    <submittedName>
        <fullName evidence="3">Uncharacterized protein</fullName>
    </submittedName>
</protein>
<gene>
    <name evidence="3" type="ORF">BKA02_001434</name>
</gene>
<keyword evidence="2" id="KW-0812">Transmembrane</keyword>
<evidence type="ECO:0000256" key="2">
    <source>
        <dbReference type="SAM" id="Phobius"/>
    </source>
</evidence>
<dbReference type="AlphaFoldDB" id="A0A7Y9EV44"/>
<name>A0A7Y9EV44_9MICO</name>
<feature type="transmembrane region" description="Helical" evidence="2">
    <location>
        <begin position="78"/>
        <end position="103"/>
    </location>
</feature>
<dbReference type="Proteomes" id="UP000552045">
    <property type="component" value="Unassembled WGS sequence"/>
</dbReference>
<evidence type="ECO:0000256" key="1">
    <source>
        <dbReference type="SAM" id="MobiDB-lite"/>
    </source>
</evidence>
<evidence type="ECO:0000313" key="3">
    <source>
        <dbReference type="EMBL" id="NYD54379.1"/>
    </source>
</evidence>
<feature type="compositionally biased region" description="Low complexity" evidence="1">
    <location>
        <begin position="54"/>
        <end position="69"/>
    </location>
</feature>
<organism evidence="3 4">
    <name type="scientific">Microbacterium pseudoresistens</name>
    <dbReference type="NCBI Taxonomy" id="640634"/>
    <lineage>
        <taxon>Bacteria</taxon>
        <taxon>Bacillati</taxon>
        <taxon>Actinomycetota</taxon>
        <taxon>Actinomycetes</taxon>
        <taxon>Micrococcales</taxon>
        <taxon>Microbacteriaceae</taxon>
        <taxon>Microbacterium</taxon>
    </lineage>
</organism>
<dbReference type="RefSeq" id="WP_179432649.1">
    <property type="nucleotide sequence ID" value="NZ_BAABLC010000001.1"/>
</dbReference>
<feature type="compositionally biased region" description="Pro residues" evidence="1">
    <location>
        <begin position="33"/>
        <end position="53"/>
    </location>
</feature>
<reference evidence="3 4" key="1">
    <citation type="submission" date="2020-07" db="EMBL/GenBank/DDBJ databases">
        <title>Sequencing the genomes of 1000 actinobacteria strains.</title>
        <authorList>
            <person name="Klenk H.-P."/>
        </authorList>
    </citation>
    <scope>NUCLEOTIDE SEQUENCE [LARGE SCALE GENOMIC DNA]</scope>
    <source>
        <strain evidence="3 4">DSM 22185</strain>
    </source>
</reference>
<accession>A0A7Y9EV44</accession>
<evidence type="ECO:0000313" key="4">
    <source>
        <dbReference type="Proteomes" id="UP000552045"/>
    </source>
</evidence>
<sequence length="252" mass="26243">MTNEPKTPEDVRSTGASDDPSASGGSGLTVPELAPPLAAPVLPPAPPSLPPYAHPAYRPDPAAASSPTTDAPPPSRRWLAGGIALAAVVVILGGVVVTAVLWGGGSSRPGAIRQPTVPSFPSVTVPPIPSIPALPGTDEEGSGLGATVGSQLEELAEEYRRARDSGALWQQIPDNEFNRTAVSAFLYLITDMRVATVWGVDDATAAEYLDEAAELERRLLAQEPLGSDVHIVLDDREFTYDGTTGEGGYTDR</sequence>
<feature type="region of interest" description="Disordered" evidence="1">
    <location>
        <begin position="1"/>
        <end position="74"/>
    </location>
</feature>
<proteinExistence type="predicted"/>
<keyword evidence="2" id="KW-1133">Transmembrane helix</keyword>